<dbReference type="InterPro" id="IPR006976">
    <property type="entry name" value="VanZ-like"/>
</dbReference>
<evidence type="ECO:0000256" key="1">
    <source>
        <dbReference type="SAM" id="Phobius"/>
    </source>
</evidence>
<keyword evidence="1" id="KW-0472">Membrane</keyword>
<dbReference type="PANTHER" id="PTHR36834:SF1">
    <property type="entry name" value="INTEGRAL MEMBRANE PROTEIN"/>
    <property type="match status" value="1"/>
</dbReference>
<feature type="domain" description="VanZ-like" evidence="2">
    <location>
        <begin position="53"/>
        <end position="180"/>
    </location>
</feature>
<evidence type="ECO:0000259" key="2">
    <source>
        <dbReference type="Pfam" id="PF04892"/>
    </source>
</evidence>
<feature type="transmembrane region" description="Helical" evidence="1">
    <location>
        <begin position="164"/>
        <end position="187"/>
    </location>
</feature>
<feature type="transmembrane region" description="Helical" evidence="1">
    <location>
        <begin position="207"/>
        <end position="231"/>
    </location>
</feature>
<feature type="transmembrane region" description="Helical" evidence="1">
    <location>
        <begin position="12"/>
        <end position="35"/>
    </location>
</feature>
<evidence type="ECO:0000313" key="3">
    <source>
        <dbReference type="EMBL" id="SCC80343.1"/>
    </source>
</evidence>
<dbReference type="RefSeq" id="WP_091848000.1">
    <property type="nucleotide sequence ID" value="NZ_FMBL01000003.1"/>
</dbReference>
<dbReference type="STRING" id="1505727.GA0061077_1157"/>
<reference evidence="4" key="1">
    <citation type="submission" date="2016-08" db="EMBL/GenBank/DDBJ databases">
        <authorList>
            <person name="Varghese N."/>
            <person name="Submissions Spin"/>
        </authorList>
    </citation>
    <scope>NUCLEOTIDE SEQUENCE [LARGE SCALE GENOMIC DNA]</scope>
    <source>
        <strain evidence="4">R-52791</strain>
    </source>
</reference>
<feature type="transmembrane region" description="Helical" evidence="1">
    <location>
        <begin position="100"/>
        <end position="119"/>
    </location>
</feature>
<sequence>MISYIRNFSTSFILAMSFWPVLSAILTLPILAVLYHRYHRLRSSAVLSAYLCVLYALGLVTFTLYPMPDDPQKYCLTHAHHPQLHVTQFMTDLTTGGKTAVLQLAFNVVFFIPLGFALFRWARWKFYAVIPAGFLVSLLIETSQLTGVWGIYPCAYRQFDVDDLLTNTLGVIIGCFIAWIYGTLVPVREIEDRNEVIGKPGLLHRSVALMIDLIFIAVVDVSLTLGAIYLFHKSSRYLSNGTYMFLGHAFGTGVSDGIAQFFTVLSFVVFELFIPVLHRGQTLGGMFTHMSCETKERHGVARVVFYLVRLVMLMVGTMLFAEPTRELGVIVIVVLIVFWIFAHQMPYDLIPGREWDDDFNDGATIRI</sequence>
<dbReference type="EMBL" id="FMBL01000003">
    <property type="protein sequence ID" value="SCC80343.1"/>
    <property type="molecule type" value="Genomic_DNA"/>
</dbReference>
<proteinExistence type="predicted"/>
<feature type="transmembrane region" description="Helical" evidence="1">
    <location>
        <begin position="258"/>
        <end position="278"/>
    </location>
</feature>
<feature type="transmembrane region" description="Helical" evidence="1">
    <location>
        <begin position="47"/>
        <end position="67"/>
    </location>
</feature>
<dbReference type="Proteomes" id="UP000242610">
    <property type="component" value="Unassembled WGS sequence"/>
</dbReference>
<dbReference type="InterPro" id="IPR053150">
    <property type="entry name" value="Teicoplanin_resist-assoc"/>
</dbReference>
<dbReference type="OrthoDB" id="4822551at2"/>
<protein>
    <submittedName>
        <fullName evidence="3">Glycopeptide antibiotics resistance protein</fullName>
    </submittedName>
</protein>
<keyword evidence="1" id="KW-1133">Transmembrane helix</keyword>
<organism evidence="3 4">
    <name type="scientific">Bifidobacterium commune</name>
    <dbReference type="NCBI Taxonomy" id="1505727"/>
    <lineage>
        <taxon>Bacteria</taxon>
        <taxon>Bacillati</taxon>
        <taxon>Actinomycetota</taxon>
        <taxon>Actinomycetes</taxon>
        <taxon>Bifidobacteriales</taxon>
        <taxon>Bifidobacteriaceae</taxon>
        <taxon>Bifidobacterium</taxon>
    </lineage>
</organism>
<feature type="transmembrane region" description="Helical" evidence="1">
    <location>
        <begin position="126"/>
        <end position="152"/>
    </location>
</feature>
<accession>A0A1C4H6E2</accession>
<dbReference type="AlphaFoldDB" id="A0A1C4H6E2"/>
<keyword evidence="1" id="KW-0812">Transmembrane</keyword>
<evidence type="ECO:0000313" key="4">
    <source>
        <dbReference type="Proteomes" id="UP000242610"/>
    </source>
</evidence>
<dbReference type="PANTHER" id="PTHR36834">
    <property type="entry name" value="MEMBRANE PROTEIN-RELATED"/>
    <property type="match status" value="1"/>
</dbReference>
<name>A0A1C4H6E2_9BIFI</name>
<gene>
    <name evidence="3" type="ORF">GA0061077_1157</name>
</gene>
<feature type="transmembrane region" description="Helical" evidence="1">
    <location>
        <begin position="327"/>
        <end position="343"/>
    </location>
</feature>
<keyword evidence="4" id="KW-1185">Reference proteome</keyword>
<dbReference type="Pfam" id="PF04892">
    <property type="entry name" value="VanZ"/>
    <property type="match status" value="1"/>
</dbReference>
<feature type="transmembrane region" description="Helical" evidence="1">
    <location>
        <begin position="299"/>
        <end position="321"/>
    </location>
</feature>